<evidence type="ECO:0000313" key="1">
    <source>
        <dbReference type="EMBL" id="MEN0579377.1"/>
    </source>
</evidence>
<sequence>MLIGMEISREDGTVYASPDTHFMHFTGKITFTTSTNNEWGKTYIDTGVPVSAAMMPFMRQVTLGPEGGGDGIGIGPLINYAGQWRIEVLSFFQQVINLYIFSSINPVPGDYGVAFYNEAEEIIYSSDTCPLEVYPLGDIPYKNGLLANLTFPYNVAVWPGPWGGYKAAGGVWFTVIPAAFGNTIAPMASYLDIYTKFGYAGNNAFRRNWQGSLVYINSDLYD</sequence>
<organism evidence="1 2">
    <name type="scientific">Phytobacter palmae</name>
    <dbReference type="NCBI Taxonomy" id="1855371"/>
    <lineage>
        <taxon>Bacteria</taxon>
        <taxon>Pseudomonadati</taxon>
        <taxon>Pseudomonadota</taxon>
        <taxon>Gammaproteobacteria</taxon>
        <taxon>Enterobacterales</taxon>
        <taxon>Enterobacteriaceae</taxon>
        <taxon>Phytobacter</taxon>
    </lineage>
</organism>
<protein>
    <submittedName>
        <fullName evidence="1">Uncharacterized protein</fullName>
    </submittedName>
</protein>
<dbReference type="RefSeq" id="WP_343193763.1">
    <property type="nucleotide sequence ID" value="NZ_JBCIVJ010000006.1"/>
</dbReference>
<keyword evidence="2" id="KW-1185">Reference proteome</keyword>
<accession>A0ABU9V421</accession>
<dbReference type="Proteomes" id="UP001411173">
    <property type="component" value="Unassembled WGS sequence"/>
</dbReference>
<gene>
    <name evidence="1" type="ORF">AAIG39_10185</name>
</gene>
<proteinExistence type="predicted"/>
<reference evidence="1 2" key="1">
    <citation type="submission" date="2024-02" db="EMBL/GenBank/DDBJ databases">
        <title>Whole genome of MDR Enterobacteriaceae from southern Thailand.</title>
        <authorList>
            <person name="Surachat K."/>
        </authorList>
    </citation>
    <scope>NUCLEOTIDE SEQUENCE [LARGE SCALE GENOMIC DNA]</scope>
    <source>
        <strain evidence="1 2">PSU_29</strain>
    </source>
</reference>
<evidence type="ECO:0000313" key="2">
    <source>
        <dbReference type="Proteomes" id="UP001411173"/>
    </source>
</evidence>
<comment type="caution">
    <text evidence="1">The sequence shown here is derived from an EMBL/GenBank/DDBJ whole genome shotgun (WGS) entry which is preliminary data.</text>
</comment>
<dbReference type="EMBL" id="JBCIVJ010000006">
    <property type="protein sequence ID" value="MEN0579377.1"/>
    <property type="molecule type" value="Genomic_DNA"/>
</dbReference>
<name>A0ABU9V421_9ENTR</name>